<sequence length="821" mass="91809">MSSSFNLHRGPRGGRASSRSTDRARHGWSDTKGPDSYGYDAYHPNTRLRNYDVRPQGACLPYRERPENNPHPSYTPHSQHTEYTQRHQYSPRPAGQQYSTRDHSANQWFAYGHRAQSPQRQQMEQIPADVSNARQRANNYVDRDVFVTDQVNIHEASPLQNLDQGTNQEKSHEQTAAAYTGAADAAFKAAFPLASSTGAADAMLDSVAAHVLSEPTAAGAGNNQPSAAADLQSGGPYIDSDIAMSDHRAAYPQKISGIDSLHAAMNGKAIIPTKVQDSNVKKRQRLSRSPSTSPTKRNMTKEARITAAYDHTNASESSQPKKKQRISAVPKILSGPLAQKEKKAPAKPKARTDVKTRRMLSTSHEPEHAPPKIELKTSTNCRIMDRAKFIPQPSRLCSNEYSYEPDHTSGDRKEKEPRGRATTKSRDMNNAEFISSRSQSPLHQSSTESKHIDVKQKRKSPKGRSTASEHISMGSAASVPSPSPERERERASSSESKCANGKGKGKNLKGRTTNKNKSLNVAESFPSRASSLSPEPEHTDGKRKGKKTDKILHTNSLSDSSVNSPSPLPERQHKHLQGINPKPKKAKANAATRRRSTQDDDDEDEHHKPSMSHFQGRSAIRIDNRYKSPFHISPMDTFKVNLKRQIELMKICTSLEKKYYEVDDDEMLPSEEFWTEVMDKYNIENDQKGFSDWRFLRDWVNEKCEHRYKMIKERDLPPPTGKKEPLAVYTDKWCRVMIKHKYHRAKECVRAGLFAIVQNQLRASLRTFAANAAVGSCRDRESMIDKFVADLEKAVQISIGNSTSNDTGTGNSTGSYASRLN</sequence>
<feature type="compositionally biased region" description="Basic and acidic residues" evidence="1">
    <location>
        <begin position="339"/>
        <end position="356"/>
    </location>
</feature>
<feature type="compositionally biased region" description="Low complexity" evidence="1">
    <location>
        <begin position="435"/>
        <end position="446"/>
    </location>
</feature>
<dbReference type="Proteomes" id="UP000193689">
    <property type="component" value="Unassembled WGS sequence"/>
</dbReference>
<reference evidence="2 3" key="1">
    <citation type="submission" date="2016-07" db="EMBL/GenBank/DDBJ databases">
        <title>Pervasive Adenine N6-methylation of Active Genes in Fungi.</title>
        <authorList>
            <consortium name="DOE Joint Genome Institute"/>
            <person name="Mondo S.J."/>
            <person name="Dannebaum R.O."/>
            <person name="Kuo R.C."/>
            <person name="Labutti K."/>
            <person name="Haridas S."/>
            <person name="Kuo A."/>
            <person name="Salamov A."/>
            <person name="Ahrendt S.R."/>
            <person name="Lipzen A."/>
            <person name="Sullivan W."/>
            <person name="Andreopoulos W.B."/>
            <person name="Clum A."/>
            <person name="Lindquist E."/>
            <person name="Daum C."/>
            <person name="Ramamoorthy G.K."/>
            <person name="Gryganskyi A."/>
            <person name="Culley D."/>
            <person name="Magnuson J.K."/>
            <person name="James T.Y."/>
            <person name="O'Malley M.A."/>
            <person name="Stajich J.E."/>
            <person name="Spatafora J.W."/>
            <person name="Visel A."/>
            <person name="Grigoriev I.V."/>
        </authorList>
    </citation>
    <scope>NUCLEOTIDE SEQUENCE [LARGE SCALE GENOMIC DNA]</scope>
    <source>
        <strain evidence="2 3">CBS 129021</strain>
    </source>
</reference>
<organism evidence="2 3">
    <name type="scientific">Pseudomassariella vexata</name>
    <dbReference type="NCBI Taxonomy" id="1141098"/>
    <lineage>
        <taxon>Eukaryota</taxon>
        <taxon>Fungi</taxon>
        <taxon>Dikarya</taxon>
        <taxon>Ascomycota</taxon>
        <taxon>Pezizomycotina</taxon>
        <taxon>Sordariomycetes</taxon>
        <taxon>Xylariomycetidae</taxon>
        <taxon>Amphisphaeriales</taxon>
        <taxon>Pseudomassariaceae</taxon>
        <taxon>Pseudomassariella</taxon>
    </lineage>
</organism>
<dbReference type="RefSeq" id="XP_040710143.1">
    <property type="nucleotide sequence ID" value="XM_040864922.1"/>
</dbReference>
<feature type="compositionally biased region" description="Basic residues" evidence="1">
    <location>
        <begin position="503"/>
        <end position="514"/>
    </location>
</feature>
<accession>A0A1Y2DBC8</accession>
<keyword evidence="3" id="KW-1185">Reference proteome</keyword>
<protein>
    <submittedName>
        <fullName evidence="2">Uncharacterized protein</fullName>
    </submittedName>
</protein>
<feature type="region of interest" description="Disordered" evidence="1">
    <location>
        <begin position="1"/>
        <end position="100"/>
    </location>
</feature>
<feature type="compositionally biased region" description="Basic and acidic residues" evidence="1">
    <location>
        <begin position="20"/>
        <end position="33"/>
    </location>
</feature>
<feature type="compositionally biased region" description="Basic and acidic residues" evidence="1">
    <location>
        <begin position="404"/>
        <end position="429"/>
    </location>
</feature>
<evidence type="ECO:0000313" key="2">
    <source>
        <dbReference type="EMBL" id="ORY56426.1"/>
    </source>
</evidence>
<comment type="caution">
    <text evidence="2">The sequence shown here is derived from an EMBL/GenBank/DDBJ whole genome shotgun (WGS) entry which is preliminary data.</text>
</comment>
<proteinExistence type="predicted"/>
<name>A0A1Y2DBC8_9PEZI</name>
<evidence type="ECO:0000313" key="3">
    <source>
        <dbReference type="Proteomes" id="UP000193689"/>
    </source>
</evidence>
<feature type="compositionally biased region" description="Low complexity" evidence="1">
    <location>
        <begin position="555"/>
        <end position="565"/>
    </location>
</feature>
<feature type="compositionally biased region" description="Low complexity" evidence="1">
    <location>
        <begin position="800"/>
        <end position="815"/>
    </location>
</feature>
<dbReference type="InParanoid" id="A0A1Y2DBC8"/>
<dbReference type="GeneID" id="63781134"/>
<gene>
    <name evidence="2" type="ORF">BCR38DRAFT_505397</name>
</gene>
<feature type="compositionally biased region" description="Polar residues" evidence="1">
    <location>
        <begin position="287"/>
        <end position="297"/>
    </location>
</feature>
<feature type="compositionally biased region" description="Basic and acidic residues" evidence="1">
    <location>
        <begin position="535"/>
        <end position="552"/>
    </location>
</feature>
<feature type="compositionally biased region" description="Basic residues" evidence="1">
    <location>
        <begin position="572"/>
        <end position="595"/>
    </location>
</feature>
<feature type="region of interest" description="Disordered" evidence="1">
    <location>
        <begin position="396"/>
        <end position="617"/>
    </location>
</feature>
<evidence type="ECO:0000256" key="1">
    <source>
        <dbReference type="SAM" id="MobiDB-lite"/>
    </source>
</evidence>
<dbReference type="AlphaFoldDB" id="A0A1Y2DBC8"/>
<dbReference type="EMBL" id="MCFJ01000023">
    <property type="protein sequence ID" value="ORY56426.1"/>
    <property type="molecule type" value="Genomic_DNA"/>
</dbReference>
<feature type="region of interest" description="Disordered" evidence="1">
    <location>
        <begin position="800"/>
        <end position="821"/>
    </location>
</feature>
<feature type="region of interest" description="Disordered" evidence="1">
    <location>
        <begin position="276"/>
        <end position="379"/>
    </location>
</feature>
<feature type="compositionally biased region" description="Basic and acidic residues" evidence="1">
    <location>
        <begin position="364"/>
        <end position="375"/>
    </location>
</feature>